<evidence type="ECO:0000313" key="1">
    <source>
        <dbReference type="EMBL" id="BAS99503.1"/>
    </source>
</evidence>
<dbReference type="PaxDb" id="39947-A0A0P0X1B2"/>
<dbReference type="AlphaFoldDB" id="A0A0P0X1B2"/>
<organism evidence="1 2">
    <name type="scientific">Oryza sativa subsp. japonica</name>
    <name type="common">Rice</name>
    <dbReference type="NCBI Taxonomy" id="39947"/>
    <lineage>
        <taxon>Eukaryota</taxon>
        <taxon>Viridiplantae</taxon>
        <taxon>Streptophyta</taxon>
        <taxon>Embryophyta</taxon>
        <taxon>Tracheophyta</taxon>
        <taxon>Spermatophyta</taxon>
        <taxon>Magnoliopsida</taxon>
        <taxon>Liliopsida</taxon>
        <taxon>Poales</taxon>
        <taxon>Poaceae</taxon>
        <taxon>BOP clade</taxon>
        <taxon>Oryzoideae</taxon>
        <taxon>Oryzeae</taxon>
        <taxon>Oryzinae</taxon>
        <taxon>Oryza</taxon>
        <taxon>Oryza sativa</taxon>
    </lineage>
</organism>
<reference evidence="1 2" key="3">
    <citation type="journal article" date="2013" name="Rice">
        <title>Improvement of the Oryza sativa Nipponbare reference genome using next generation sequence and optical map data.</title>
        <authorList>
            <person name="Kawahara Y."/>
            <person name="de la Bastide M."/>
            <person name="Hamilton J.P."/>
            <person name="Kanamori H."/>
            <person name="McCombie W.R."/>
            <person name="Ouyang S."/>
            <person name="Schwartz D.C."/>
            <person name="Tanaka T."/>
            <person name="Wu J."/>
            <person name="Zhou S."/>
            <person name="Childs K.L."/>
            <person name="Davidson R.M."/>
            <person name="Lin H."/>
            <person name="Quesada-Ocampo L."/>
            <person name="Vaillancourt B."/>
            <person name="Sakai H."/>
            <person name="Lee S.S."/>
            <person name="Kim J."/>
            <person name="Numa H."/>
            <person name="Itoh T."/>
            <person name="Buell C.R."/>
            <person name="Matsumoto T."/>
        </authorList>
    </citation>
    <scope>NUCLEOTIDE SEQUENCE [LARGE SCALE GENOMIC DNA]</scope>
    <source>
        <strain evidence="2">cv. Nipponbare</strain>
    </source>
</reference>
<gene>
    <name evidence="1" type="ordered locus">Os06g0716050</name>
    <name evidence="1" type="ORF">OSNPB_060716050</name>
</gene>
<evidence type="ECO:0000313" key="2">
    <source>
        <dbReference type="Proteomes" id="UP000059680"/>
    </source>
</evidence>
<accession>A0A0P0X1B2</accession>
<reference evidence="1 2" key="2">
    <citation type="journal article" date="2013" name="Plant Cell Physiol.">
        <title>Rice Annotation Project Database (RAP-DB): an integrative and interactive database for rice genomics.</title>
        <authorList>
            <person name="Sakai H."/>
            <person name="Lee S.S."/>
            <person name="Tanaka T."/>
            <person name="Numa H."/>
            <person name="Kim J."/>
            <person name="Kawahara Y."/>
            <person name="Wakimoto H."/>
            <person name="Yang C.C."/>
            <person name="Iwamoto M."/>
            <person name="Abe T."/>
            <person name="Yamada Y."/>
            <person name="Muto A."/>
            <person name="Inokuchi H."/>
            <person name="Ikemura T."/>
            <person name="Matsumoto T."/>
            <person name="Sasaki T."/>
            <person name="Itoh T."/>
        </authorList>
    </citation>
    <scope>NUCLEOTIDE SEQUENCE [LARGE SCALE GENOMIC DNA]</scope>
    <source>
        <strain evidence="2">cv. Nipponbare</strain>
    </source>
</reference>
<dbReference type="InParanoid" id="A0A0P0X1B2"/>
<name>A0A0P0X1B2_ORYSJ</name>
<dbReference type="Proteomes" id="UP000059680">
    <property type="component" value="Chromosome 6"/>
</dbReference>
<keyword evidence="2" id="KW-1185">Reference proteome</keyword>
<dbReference type="EMBL" id="AP014962">
    <property type="protein sequence ID" value="BAS99503.1"/>
    <property type="molecule type" value="Genomic_DNA"/>
</dbReference>
<protein>
    <submittedName>
        <fullName evidence="1">Os06g0716050 protein</fullName>
    </submittedName>
</protein>
<proteinExistence type="predicted"/>
<dbReference type="Gramene" id="Os06t0716050-00">
    <property type="protein sequence ID" value="Os06t0716050-00"/>
    <property type="gene ID" value="Os06g0716050"/>
</dbReference>
<reference evidence="2" key="1">
    <citation type="journal article" date="2005" name="Nature">
        <title>The map-based sequence of the rice genome.</title>
        <authorList>
            <consortium name="International rice genome sequencing project (IRGSP)"/>
            <person name="Matsumoto T."/>
            <person name="Wu J."/>
            <person name="Kanamori H."/>
            <person name="Katayose Y."/>
            <person name="Fujisawa M."/>
            <person name="Namiki N."/>
            <person name="Mizuno H."/>
            <person name="Yamamoto K."/>
            <person name="Antonio B.A."/>
            <person name="Baba T."/>
            <person name="Sakata K."/>
            <person name="Nagamura Y."/>
            <person name="Aoki H."/>
            <person name="Arikawa K."/>
            <person name="Arita K."/>
            <person name="Bito T."/>
            <person name="Chiden Y."/>
            <person name="Fujitsuka N."/>
            <person name="Fukunaka R."/>
            <person name="Hamada M."/>
            <person name="Harada C."/>
            <person name="Hayashi A."/>
            <person name="Hijishita S."/>
            <person name="Honda M."/>
            <person name="Hosokawa S."/>
            <person name="Ichikawa Y."/>
            <person name="Idonuma A."/>
            <person name="Iijima M."/>
            <person name="Ikeda M."/>
            <person name="Ikeno M."/>
            <person name="Ito K."/>
            <person name="Ito S."/>
            <person name="Ito T."/>
            <person name="Ito Y."/>
            <person name="Ito Y."/>
            <person name="Iwabuchi A."/>
            <person name="Kamiya K."/>
            <person name="Karasawa W."/>
            <person name="Kurita K."/>
            <person name="Katagiri S."/>
            <person name="Kikuta A."/>
            <person name="Kobayashi H."/>
            <person name="Kobayashi N."/>
            <person name="Machita K."/>
            <person name="Maehara T."/>
            <person name="Masukawa M."/>
            <person name="Mizubayashi T."/>
            <person name="Mukai Y."/>
            <person name="Nagasaki H."/>
            <person name="Nagata Y."/>
            <person name="Naito S."/>
            <person name="Nakashima M."/>
            <person name="Nakama Y."/>
            <person name="Nakamichi Y."/>
            <person name="Nakamura M."/>
            <person name="Meguro A."/>
            <person name="Negishi M."/>
            <person name="Ohta I."/>
            <person name="Ohta T."/>
            <person name="Okamoto M."/>
            <person name="Ono N."/>
            <person name="Saji S."/>
            <person name="Sakaguchi M."/>
            <person name="Sakai K."/>
            <person name="Shibata M."/>
            <person name="Shimokawa T."/>
            <person name="Song J."/>
            <person name="Takazaki Y."/>
            <person name="Terasawa K."/>
            <person name="Tsugane M."/>
            <person name="Tsuji K."/>
            <person name="Ueda S."/>
            <person name="Waki K."/>
            <person name="Yamagata H."/>
            <person name="Yamamoto M."/>
            <person name="Yamamoto S."/>
            <person name="Yamane H."/>
            <person name="Yoshiki S."/>
            <person name="Yoshihara R."/>
            <person name="Yukawa K."/>
            <person name="Zhong H."/>
            <person name="Yano M."/>
            <person name="Yuan Q."/>
            <person name="Ouyang S."/>
            <person name="Liu J."/>
            <person name="Jones K.M."/>
            <person name="Gansberger K."/>
            <person name="Moffat K."/>
            <person name="Hill J."/>
            <person name="Bera J."/>
            <person name="Fadrosh D."/>
            <person name="Jin S."/>
            <person name="Johri S."/>
            <person name="Kim M."/>
            <person name="Overton L."/>
            <person name="Reardon M."/>
            <person name="Tsitrin T."/>
            <person name="Vuong H."/>
            <person name="Weaver B."/>
            <person name="Ciecko A."/>
            <person name="Tallon L."/>
            <person name="Jackson J."/>
            <person name="Pai G."/>
            <person name="Aken S.V."/>
            <person name="Utterback T."/>
            <person name="Reidmuller S."/>
            <person name="Feldblyum T."/>
            <person name="Hsiao J."/>
            <person name="Zismann V."/>
            <person name="Iobst S."/>
            <person name="de Vazeille A.R."/>
            <person name="Buell C.R."/>
            <person name="Ying K."/>
            <person name="Li Y."/>
            <person name="Lu T."/>
            <person name="Huang Y."/>
            <person name="Zhao Q."/>
            <person name="Feng Q."/>
            <person name="Zhang L."/>
            <person name="Zhu J."/>
            <person name="Weng Q."/>
            <person name="Mu J."/>
            <person name="Lu Y."/>
            <person name="Fan D."/>
            <person name="Liu Y."/>
            <person name="Guan J."/>
            <person name="Zhang Y."/>
            <person name="Yu S."/>
            <person name="Liu X."/>
            <person name="Zhang Y."/>
            <person name="Hong G."/>
            <person name="Han B."/>
            <person name="Choisne N."/>
            <person name="Demange N."/>
            <person name="Orjeda G."/>
            <person name="Samain S."/>
            <person name="Cattolico L."/>
            <person name="Pelletier E."/>
            <person name="Couloux A."/>
            <person name="Segurens B."/>
            <person name="Wincker P."/>
            <person name="D'Hont A."/>
            <person name="Scarpelli C."/>
            <person name="Weissenbach J."/>
            <person name="Salanoubat M."/>
            <person name="Quetier F."/>
            <person name="Yu Y."/>
            <person name="Kim H.R."/>
            <person name="Rambo T."/>
            <person name="Currie J."/>
            <person name="Collura K."/>
            <person name="Luo M."/>
            <person name="Yang T."/>
            <person name="Ammiraju J.S.S."/>
            <person name="Engler F."/>
            <person name="Soderlund C."/>
            <person name="Wing R.A."/>
            <person name="Palmer L.E."/>
            <person name="de la Bastide M."/>
            <person name="Spiegel L."/>
            <person name="Nascimento L."/>
            <person name="Zutavern T."/>
            <person name="O'Shaughnessy A."/>
            <person name="Dike S."/>
            <person name="Dedhia N."/>
            <person name="Preston R."/>
            <person name="Balija V."/>
            <person name="McCombie W.R."/>
            <person name="Chow T."/>
            <person name="Chen H."/>
            <person name="Chung M."/>
            <person name="Chen C."/>
            <person name="Shaw J."/>
            <person name="Wu H."/>
            <person name="Hsiao K."/>
            <person name="Chao Y."/>
            <person name="Chu M."/>
            <person name="Cheng C."/>
            <person name="Hour A."/>
            <person name="Lee P."/>
            <person name="Lin S."/>
            <person name="Lin Y."/>
            <person name="Liou J."/>
            <person name="Liu S."/>
            <person name="Hsing Y."/>
            <person name="Raghuvanshi S."/>
            <person name="Mohanty A."/>
            <person name="Bharti A.K."/>
            <person name="Gaur A."/>
            <person name="Gupta V."/>
            <person name="Kumar D."/>
            <person name="Ravi V."/>
            <person name="Vij S."/>
            <person name="Kapur A."/>
            <person name="Khurana P."/>
            <person name="Khurana P."/>
            <person name="Khurana J.P."/>
            <person name="Tyagi A.K."/>
            <person name="Gaikwad K."/>
            <person name="Singh A."/>
            <person name="Dalal V."/>
            <person name="Srivastava S."/>
            <person name="Dixit A."/>
            <person name="Pal A.K."/>
            <person name="Ghazi I.A."/>
            <person name="Yadav M."/>
            <person name="Pandit A."/>
            <person name="Bhargava A."/>
            <person name="Sureshbabu K."/>
            <person name="Batra K."/>
            <person name="Sharma T.R."/>
            <person name="Mohapatra T."/>
            <person name="Singh N.K."/>
            <person name="Messing J."/>
            <person name="Nelson A.B."/>
            <person name="Fuks G."/>
            <person name="Kavchok S."/>
            <person name="Keizer G."/>
            <person name="Linton E."/>
            <person name="Llaca V."/>
            <person name="Song R."/>
            <person name="Tanyolac B."/>
            <person name="Young S."/>
            <person name="Ho-Il K."/>
            <person name="Hahn J.H."/>
            <person name="Sangsakoo G."/>
            <person name="Vanavichit A."/>
            <person name="de Mattos Luiz.A.T."/>
            <person name="Zimmer P.D."/>
            <person name="Malone G."/>
            <person name="Dellagostin O."/>
            <person name="de Oliveira A.C."/>
            <person name="Bevan M."/>
            <person name="Bancroft I."/>
            <person name="Minx P."/>
            <person name="Cordum H."/>
            <person name="Wilson R."/>
            <person name="Cheng Z."/>
            <person name="Jin W."/>
            <person name="Jiang J."/>
            <person name="Leong S.A."/>
            <person name="Iwama H."/>
            <person name="Gojobori T."/>
            <person name="Itoh T."/>
            <person name="Niimura Y."/>
            <person name="Fujii Y."/>
            <person name="Habara T."/>
            <person name="Sakai H."/>
            <person name="Sato Y."/>
            <person name="Wilson G."/>
            <person name="Kumar K."/>
            <person name="McCouch S."/>
            <person name="Juretic N."/>
            <person name="Hoen D."/>
            <person name="Wright S."/>
            <person name="Bruskiewich R."/>
            <person name="Bureau T."/>
            <person name="Miyao A."/>
            <person name="Hirochika H."/>
            <person name="Nishikawa T."/>
            <person name="Kadowaki K."/>
            <person name="Sugiura M."/>
            <person name="Burr B."/>
            <person name="Sasaki T."/>
        </authorList>
    </citation>
    <scope>NUCLEOTIDE SEQUENCE [LARGE SCALE GENOMIC DNA]</scope>
    <source>
        <strain evidence="2">cv. Nipponbare</strain>
    </source>
</reference>
<sequence>MWGMLGGKKSVYLTHLLHPGPSSCQALKLSSYRIPSPASCHGSGMNPRFDVPSSLYWVEARSSCSYRSPSS</sequence>